<gene>
    <name evidence="1" type="ORF">NPIL_519871</name>
</gene>
<organism evidence="1 2">
    <name type="scientific">Nephila pilipes</name>
    <name type="common">Giant wood spider</name>
    <name type="synonym">Nephila maculata</name>
    <dbReference type="NCBI Taxonomy" id="299642"/>
    <lineage>
        <taxon>Eukaryota</taxon>
        <taxon>Metazoa</taxon>
        <taxon>Ecdysozoa</taxon>
        <taxon>Arthropoda</taxon>
        <taxon>Chelicerata</taxon>
        <taxon>Arachnida</taxon>
        <taxon>Araneae</taxon>
        <taxon>Araneomorphae</taxon>
        <taxon>Entelegynae</taxon>
        <taxon>Araneoidea</taxon>
        <taxon>Nephilidae</taxon>
        <taxon>Nephila</taxon>
    </lineage>
</organism>
<comment type="caution">
    <text evidence="1">The sequence shown here is derived from an EMBL/GenBank/DDBJ whole genome shotgun (WGS) entry which is preliminary data.</text>
</comment>
<evidence type="ECO:0000313" key="2">
    <source>
        <dbReference type="Proteomes" id="UP000887013"/>
    </source>
</evidence>
<sequence>MLFNSKSQCAAEVSCNVNGAWGLHMPIVEPVTPLLKKSYIFFYREREPAFKRLDSLCLFLTAITLVEIYTTSVVIRLEGCVIRTPLIALLYAKGNTTLLEMDYL</sequence>
<protein>
    <submittedName>
        <fullName evidence="1">Uncharacterized protein</fullName>
    </submittedName>
</protein>
<accession>A0A8X6UJR2</accession>
<keyword evidence="2" id="KW-1185">Reference proteome</keyword>
<dbReference type="AlphaFoldDB" id="A0A8X6UJR2"/>
<dbReference type="OrthoDB" id="425619at2759"/>
<proteinExistence type="predicted"/>
<name>A0A8X6UJR2_NEPPI</name>
<dbReference type="EMBL" id="BMAW01128174">
    <property type="protein sequence ID" value="GFU24326.1"/>
    <property type="molecule type" value="Genomic_DNA"/>
</dbReference>
<dbReference type="Proteomes" id="UP000887013">
    <property type="component" value="Unassembled WGS sequence"/>
</dbReference>
<evidence type="ECO:0000313" key="1">
    <source>
        <dbReference type="EMBL" id="GFU24326.1"/>
    </source>
</evidence>
<reference evidence="1" key="1">
    <citation type="submission" date="2020-08" db="EMBL/GenBank/DDBJ databases">
        <title>Multicomponent nature underlies the extraordinary mechanical properties of spider dragline silk.</title>
        <authorList>
            <person name="Kono N."/>
            <person name="Nakamura H."/>
            <person name="Mori M."/>
            <person name="Yoshida Y."/>
            <person name="Ohtoshi R."/>
            <person name="Malay A.D."/>
            <person name="Moran D.A.P."/>
            <person name="Tomita M."/>
            <person name="Numata K."/>
            <person name="Arakawa K."/>
        </authorList>
    </citation>
    <scope>NUCLEOTIDE SEQUENCE</scope>
</reference>